<gene>
    <name evidence="2" type="ORF">P0M35_08895</name>
</gene>
<organism evidence="2 3">
    <name type="scientific">Stygiobacter electus</name>
    <dbReference type="NCBI Taxonomy" id="3032292"/>
    <lineage>
        <taxon>Bacteria</taxon>
        <taxon>Pseudomonadati</taxon>
        <taxon>Ignavibacteriota</taxon>
        <taxon>Ignavibacteria</taxon>
        <taxon>Ignavibacteriales</taxon>
        <taxon>Melioribacteraceae</taxon>
        <taxon>Stygiobacter</taxon>
    </lineage>
</organism>
<evidence type="ECO:0000313" key="2">
    <source>
        <dbReference type="EMBL" id="MDF1612265.1"/>
    </source>
</evidence>
<accession>A0AAE3P3M4</accession>
<dbReference type="Proteomes" id="UP001221302">
    <property type="component" value="Unassembled WGS sequence"/>
</dbReference>
<proteinExistence type="predicted"/>
<dbReference type="PROSITE" id="PS51257">
    <property type="entry name" value="PROKAR_LIPOPROTEIN"/>
    <property type="match status" value="1"/>
</dbReference>
<protein>
    <submittedName>
        <fullName evidence="2">Heavy metal-binding domain-containing protein</fullName>
    </submittedName>
</protein>
<dbReference type="AlphaFoldDB" id="A0AAE3P3M4"/>
<evidence type="ECO:0000313" key="3">
    <source>
        <dbReference type="Proteomes" id="UP001221302"/>
    </source>
</evidence>
<evidence type="ECO:0000259" key="1">
    <source>
        <dbReference type="Pfam" id="PF19335"/>
    </source>
</evidence>
<comment type="caution">
    <text evidence="2">The sequence shown here is derived from an EMBL/GenBank/DDBJ whole genome shotgun (WGS) entry which is preliminary data.</text>
</comment>
<dbReference type="GO" id="GO:0046872">
    <property type="term" value="F:metal ion binding"/>
    <property type="evidence" value="ECO:0007669"/>
    <property type="project" value="InterPro"/>
</dbReference>
<dbReference type="InterPro" id="IPR045800">
    <property type="entry name" value="HMBD"/>
</dbReference>
<reference evidence="2" key="1">
    <citation type="submission" date="2023-03" db="EMBL/GenBank/DDBJ databases">
        <title>Stygiobacter electus gen. nov., sp. nov., facultatively anaerobic thermotolerant bacterium of the class Ignavibacteria from a well of Yessentuki mineral water deposit.</title>
        <authorList>
            <person name="Podosokorskaya O.A."/>
            <person name="Elcheninov A.G."/>
            <person name="Petrova N.F."/>
            <person name="Zavarzina D.G."/>
            <person name="Kublanov I.V."/>
            <person name="Merkel A.Y."/>
        </authorList>
    </citation>
    <scope>NUCLEOTIDE SEQUENCE</scope>
    <source>
        <strain evidence="2">09-Me</strain>
    </source>
</reference>
<dbReference type="RefSeq" id="WP_321536035.1">
    <property type="nucleotide sequence ID" value="NZ_JARGDL010000011.1"/>
</dbReference>
<name>A0AAE3P3M4_9BACT</name>
<sequence>MKNLIFLLLILPLILVGCMGFGMVGMHGMNHNHDHGAMNSEKNSADSFIIRTGEIDLIAIDQNNDDKVFQDQMHWNVISDKAENCPICNMKLKEVSLDKAKENLIKNGFKVK</sequence>
<dbReference type="Pfam" id="PF19335">
    <property type="entry name" value="HMBD"/>
    <property type="match status" value="1"/>
</dbReference>
<keyword evidence="3" id="KW-1185">Reference proteome</keyword>
<feature type="domain" description="Heavy metal binding" evidence="1">
    <location>
        <begin position="73"/>
        <end position="95"/>
    </location>
</feature>
<dbReference type="EMBL" id="JARGDL010000011">
    <property type="protein sequence ID" value="MDF1612265.1"/>
    <property type="molecule type" value="Genomic_DNA"/>
</dbReference>